<dbReference type="AlphaFoldDB" id="A0A8X6Q1M5"/>
<dbReference type="EMBL" id="BMAW01122019">
    <property type="protein sequence ID" value="GFT97053.1"/>
    <property type="molecule type" value="Genomic_DNA"/>
</dbReference>
<evidence type="ECO:0000313" key="2">
    <source>
        <dbReference type="Proteomes" id="UP000887013"/>
    </source>
</evidence>
<accession>A0A8X6Q1M5</accession>
<gene>
    <name evidence="1" type="ORF">NPIL_272551</name>
</gene>
<dbReference type="Proteomes" id="UP000887013">
    <property type="component" value="Unassembled WGS sequence"/>
</dbReference>
<reference evidence="1" key="1">
    <citation type="submission" date="2020-08" db="EMBL/GenBank/DDBJ databases">
        <title>Multicomponent nature underlies the extraordinary mechanical properties of spider dragline silk.</title>
        <authorList>
            <person name="Kono N."/>
            <person name="Nakamura H."/>
            <person name="Mori M."/>
            <person name="Yoshida Y."/>
            <person name="Ohtoshi R."/>
            <person name="Malay A.D."/>
            <person name="Moran D.A.P."/>
            <person name="Tomita M."/>
            <person name="Numata K."/>
            <person name="Arakawa K."/>
        </authorList>
    </citation>
    <scope>NUCLEOTIDE SEQUENCE</scope>
</reference>
<protein>
    <submittedName>
        <fullName evidence="1">Uncharacterized protein</fullName>
    </submittedName>
</protein>
<organism evidence="1 2">
    <name type="scientific">Nephila pilipes</name>
    <name type="common">Giant wood spider</name>
    <name type="synonym">Nephila maculata</name>
    <dbReference type="NCBI Taxonomy" id="299642"/>
    <lineage>
        <taxon>Eukaryota</taxon>
        <taxon>Metazoa</taxon>
        <taxon>Ecdysozoa</taxon>
        <taxon>Arthropoda</taxon>
        <taxon>Chelicerata</taxon>
        <taxon>Arachnida</taxon>
        <taxon>Araneae</taxon>
        <taxon>Araneomorphae</taxon>
        <taxon>Entelegynae</taxon>
        <taxon>Araneoidea</taxon>
        <taxon>Nephilidae</taxon>
        <taxon>Nephila</taxon>
    </lineage>
</organism>
<evidence type="ECO:0000313" key="1">
    <source>
        <dbReference type="EMBL" id="GFT97053.1"/>
    </source>
</evidence>
<keyword evidence="2" id="KW-1185">Reference proteome</keyword>
<comment type="caution">
    <text evidence="1">The sequence shown here is derived from an EMBL/GenBank/DDBJ whole genome shotgun (WGS) entry which is preliminary data.</text>
</comment>
<proteinExistence type="predicted"/>
<sequence>MTTLSLRRLSHKNRQLCALLSEHSWYSSRKHLFSSSRHPLPVLPSPSNFSSSSLLRTSPFLKRAVIRFHNPSSFTKWADTTTSPFLTPLNPSSSLWTLLIFYQYRPCFRHIGLLLQTRQPASSSEHAQLPLTAA</sequence>
<name>A0A8X6Q1M5_NEPPI</name>